<evidence type="ECO:0000259" key="4">
    <source>
        <dbReference type="PROSITE" id="PS50045"/>
    </source>
</evidence>
<dbReference type="AlphaFoldDB" id="A0A511ZNG4"/>
<accession>A0A511ZNG4</accession>
<protein>
    <submittedName>
        <fullName evidence="7">Transcription antiterminator BglG</fullName>
    </submittedName>
</protein>
<evidence type="ECO:0000313" key="8">
    <source>
        <dbReference type="Proteomes" id="UP000321558"/>
    </source>
</evidence>
<evidence type="ECO:0000259" key="5">
    <source>
        <dbReference type="PROSITE" id="PS51096"/>
    </source>
</evidence>
<name>A0A511ZNG4_9BACI</name>
<evidence type="ECO:0000256" key="3">
    <source>
        <dbReference type="ARBA" id="ARBA00022840"/>
    </source>
</evidence>
<dbReference type="EMBL" id="BJYM01000017">
    <property type="protein sequence ID" value="GEN88993.1"/>
    <property type="molecule type" value="Genomic_DNA"/>
</dbReference>
<dbReference type="GO" id="GO:0009401">
    <property type="term" value="P:phosphoenolpyruvate-dependent sugar phosphotransferase system"/>
    <property type="evidence" value="ECO:0007669"/>
    <property type="project" value="InterPro"/>
</dbReference>
<dbReference type="InterPro" id="IPR011608">
    <property type="entry name" value="PRD"/>
</dbReference>
<keyword evidence="3" id="KW-0067">ATP-binding</keyword>
<dbReference type="InterPro" id="IPR004701">
    <property type="entry name" value="PTS_EIIA_man-typ"/>
</dbReference>
<reference evidence="7 8" key="1">
    <citation type="submission" date="2019-07" db="EMBL/GenBank/DDBJ databases">
        <title>Whole genome shotgun sequence of Oceanobacillus sojae NBRC 105379.</title>
        <authorList>
            <person name="Hosoyama A."/>
            <person name="Uohara A."/>
            <person name="Ohji S."/>
            <person name="Ichikawa N."/>
        </authorList>
    </citation>
    <scope>NUCLEOTIDE SEQUENCE [LARGE SCALE GENOMIC DNA]</scope>
    <source>
        <strain evidence="7 8">NBRC 105379</strain>
    </source>
</reference>
<dbReference type="SUPFAM" id="SSF63520">
    <property type="entry name" value="PTS-regulatory domain, PRD"/>
    <property type="match status" value="1"/>
</dbReference>
<dbReference type="CDD" id="cd00009">
    <property type="entry name" value="AAA"/>
    <property type="match status" value="1"/>
</dbReference>
<dbReference type="InterPro" id="IPR036662">
    <property type="entry name" value="PTS_EIIA_man-typ_sf"/>
</dbReference>
<dbReference type="Proteomes" id="UP000321558">
    <property type="component" value="Unassembled WGS sequence"/>
</dbReference>
<dbReference type="GO" id="GO:0006355">
    <property type="term" value="P:regulation of DNA-templated transcription"/>
    <property type="evidence" value="ECO:0007669"/>
    <property type="project" value="InterPro"/>
</dbReference>
<keyword evidence="2" id="KW-0547">Nucleotide-binding</keyword>
<evidence type="ECO:0000256" key="2">
    <source>
        <dbReference type="ARBA" id="ARBA00022741"/>
    </source>
</evidence>
<dbReference type="Pfam" id="PF00158">
    <property type="entry name" value="Sigma54_activat"/>
    <property type="match status" value="1"/>
</dbReference>
<dbReference type="Pfam" id="PF00874">
    <property type="entry name" value="PRD"/>
    <property type="match status" value="2"/>
</dbReference>
<organism evidence="7 8">
    <name type="scientific">Oceanobacillus sojae</name>
    <dbReference type="NCBI Taxonomy" id="582851"/>
    <lineage>
        <taxon>Bacteria</taxon>
        <taxon>Bacillati</taxon>
        <taxon>Bacillota</taxon>
        <taxon>Bacilli</taxon>
        <taxon>Bacillales</taxon>
        <taxon>Bacillaceae</taxon>
        <taxon>Oceanobacillus</taxon>
    </lineage>
</organism>
<dbReference type="GO" id="GO:0005524">
    <property type="term" value="F:ATP binding"/>
    <property type="evidence" value="ECO:0007669"/>
    <property type="project" value="UniProtKB-KW"/>
</dbReference>
<dbReference type="OrthoDB" id="9771372at2"/>
<dbReference type="PROSITE" id="PS51372">
    <property type="entry name" value="PRD_2"/>
    <property type="match status" value="2"/>
</dbReference>
<dbReference type="InterPro" id="IPR036634">
    <property type="entry name" value="PRD_sf"/>
</dbReference>
<dbReference type="PANTHER" id="PTHR32071">
    <property type="entry name" value="TRANSCRIPTIONAL REGULATORY PROTEIN"/>
    <property type="match status" value="1"/>
</dbReference>
<evidence type="ECO:0000313" key="7">
    <source>
        <dbReference type="EMBL" id="GEN88993.1"/>
    </source>
</evidence>
<dbReference type="Gene3D" id="3.40.50.300">
    <property type="entry name" value="P-loop containing nucleotide triphosphate hydrolases"/>
    <property type="match status" value="1"/>
</dbReference>
<sequence>MRRIDRVARELKRMSKSISKSELIEGSFSGFTAKELSQSLQIARNSVSEDLNELVKEGRAIKIKSRPVYFFDLQILEYRSGQKIEVPSDQYLKIKDYFKSSENQVDTVKYSLGDNSNHIFNEIIGSNESMEKVIAKLKAAMLYPPFGLNVLLTGEAGVGKNKVAETVHKYMESYQQQSIPFIYFNCSEYHSNPELLTSHLFGHVKGAFTGADADKAGLIEKANNGFLFLDEVHRLTSEGQEKLFTVLDRRSYSRMGESLYHPVNIRIICATTEDVQSALLQTFLRRIQVVAQIPSLAERTEKERLELALSFFQQESNQIKKSLKVSEEILKFIANQNYPGNVGQMKSDIQLICAEGYLHSMTKNLKTISIDYNLIEDKKLLPASADADEQREEIFFIPGDPSIPADSLLQLPKSSKQLDPFYSLLLKEYKELQSSNLSHQDISAFLREKIQSHFDYTFQQKNVARILEYDNPMHYKIDNVVSHIEKSLQLSFTKLKKNILINHIYSLISIVKNTPADSLFLFDKGLVINKLDYFEEVKNICTHIEETFQLNCPPVELSFMSLFLQRLLHEDNTTERKYDNDIIIIAHGESTASSLAGYTNKLFQKNVIQAIDIPFEQPVNETLNLLKQLVDKQNIKKLVLLVDVGSPMYFGNIISKEFQIDVLMIKDINLLSIIELMNVIMYESTDFNYLLSAMHDRDLKVVLYQKELSYDSQVIIITCATGIGAAIKIRNLLQGTFGDYLPSNLRLLTLSYEETKSIDKLSSYLEEHEYPLAMIGTFETDLLDVPFIPLDILFSEKGIENLMVVLGYNMDSKSSKVIQEEISSNYIQNVSLEAIANYIDVLNPQKLLIEMKSVYEHICRQLDIQPSMLIMLRFLIHCCCTVERLVSDDSTILKSKNFDPGSLDNQKEISVIKLSLRPIELSYDIKFPAIEIKYIYEVLFY</sequence>
<evidence type="ECO:0000259" key="6">
    <source>
        <dbReference type="PROSITE" id="PS51372"/>
    </source>
</evidence>
<evidence type="ECO:0000256" key="1">
    <source>
        <dbReference type="ARBA" id="ARBA00022679"/>
    </source>
</evidence>
<comment type="caution">
    <text evidence="7">The sequence shown here is derived from an EMBL/GenBank/DDBJ whole genome shotgun (WGS) entry which is preliminary data.</text>
</comment>
<dbReference type="GO" id="GO:0016020">
    <property type="term" value="C:membrane"/>
    <property type="evidence" value="ECO:0007669"/>
    <property type="project" value="InterPro"/>
</dbReference>
<gene>
    <name evidence="7" type="ORF">OSO01_37320</name>
</gene>
<feature type="domain" description="PRD" evidence="6">
    <location>
        <begin position="842"/>
        <end position="941"/>
    </location>
</feature>
<dbReference type="InterPro" id="IPR002078">
    <property type="entry name" value="Sigma_54_int"/>
</dbReference>
<feature type="domain" description="Sigma-54 factor interaction" evidence="4">
    <location>
        <begin position="123"/>
        <end position="354"/>
    </location>
</feature>
<proteinExistence type="predicted"/>
<keyword evidence="1" id="KW-0808">Transferase</keyword>
<dbReference type="STRING" id="582851.GCA_900162665_01828"/>
<dbReference type="PANTHER" id="PTHR32071:SF38">
    <property type="entry name" value="PSP OPERON TRANSCRIPTIONAL ACTIVATOR"/>
    <property type="match status" value="1"/>
</dbReference>
<dbReference type="Gene3D" id="3.40.50.510">
    <property type="entry name" value="Phosphotransferase system, mannose-type IIA component"/>
    <property type="match status" value="1"/>
</dbReference>
<dbReference type="InterPro" id="IPR027417">
    <property type="entry name" value="P-loop_NTPase"/>
</dbReference>
<dbReference type="SMART" id="SM00382">
    <property type="entry name" value="AAA"/>
    <property type="match status" value="1"/>
</dbReference>
<dbReference type="GO" id="GO:0016740">
    <property type="term" value="F:transferase activity"/>
    <property type="evidence" value="ECO:0007669"/>
    <property type="project" value="UniProtKB-KW"/>
</dbReference>
<keyword evidence="8" id="KW-1185">Reference proteome</keyword>
<dbReference type="InterPro" id="IPR003593">
    <property type="entry name" value="AAA+_ATPase"/>
</dbReference>
<feature type="domain" description="PTS EIIA type-4" evidence="5">
    <location>
        <begin position="579"/>
        <end position="702"/>
    </location>
</feature>
<dbReference type="SUPFAM" id="SSF52540">
    <property type="entry name" value="P-loop containing nucleoside triphosphate hydrolases"/>
    <property type="match status" value="1"/>
</dbReference>
<dbReference type="PROSITE" id="PS51096">
    <property type="entry name" value="PTS_EIIA_TYPE_4"/>
    <property type="match status" value="1"/>
</dbReference>
<dbReference type="PROSITE" id="PS50045">
    <property type="entry name" value="SIGMA54_INTERACT_4"/>
    <property type="match status" value="1"/>
</dbReference>
<dbReference type="SUPFAM" id="SSF53062">
    <property type="entry name" value="PTS system fructose IIA component-like"/>
    <property type="match status" value="1"/>
</dbReference>
<feature type="domain" description="PRD" evidence="6">
    <location>
        <begin position="468"/>
        <end position="574"/>
    </location>
</feature>